<sequence length="116" mass="12546">MKIINLTQHAALPEQGCIEPEMKEAVKGFLTFGSLPAPNEILWRAEMLAQTAAEEGAEAAMIGGAPYLMSALENALKSRGIKPLYAFSERVSAETVQPDGTVLKTNVFRHVGFVEV</sequence>
<proteinExistence type="predicted"/>
<organism evidence="1">
    <name type="scientific">Neisseria leonii</name>
    <dbReference type="NCBI Taxonomy" id="2995413"/>
    <lineage>
        <taxon>Bacteria</taxon>
        <taxon>Pseudomonadati</taxon>
        <taxon>Pseudomonadota</taxon>
        <taxon>Betaproteobacteria</taxon>
        <taxon>Neisseriales</taxon>
        <taxon>Neisseriaceae</taxon>
        <taxon>Neisseria</taxon>
    </lineage>
</organism>
<dbReference type="Proteomes" id="UP001149607">
    <property type="component" value="Chromosome"/>
</dbReference>
<evidence type="ECO:0000313" key="3">
    <source>
        <dbReference type="Proteomes" id="UP001149607"/>
    </source>
</evidence>
<evidence type="ECO:0000313" key="1">
    <source>
        <dbReference type="EMBL" id="MDD9328799.1"/>
    </source>
</evidence>
<reference evidence="2" key="2">
    <citation type="submission" date="2024-02" db="EMBL/GenBank/DDBJ databases">
        <title>Neisseria leonii sp. nov.</title>
        <authorList>
            <person name="Boutroux M."/>
            <person name="Favre-Rochex S."/>
            <person name="Gorgette O."/>
            <person name="Touak G."/>
            <person name="Muhle E."/>
            <person name="Chesneau O."/>
            <person name="Clermont D."/>
            <person name="Rahi P."/>
        </authorList>
    </citation>
    <scope>NUCLEOTIDE SEQUENCE</scope>
    <source>
        <strain evidence="2">51.81</strain>
    </source>
</reference>
<name>A0A9X4E406_9NEIS</name>
<keyword evidence="3" id="KW-1185">Reference proteome</keyword>
<dbReference type="EMBL" id="CP146598">
    <property type="protein sequence ID" value="WWY03134.1"/>
    <property type="molecule type" value="Genomic_DNA"/>
</dbReference>
<accession>A0A9X4E406</accession>
<dbReference type="AlphaFoldDB" id="A0A9X4E406"/>
<dbReference type="EMBL" id="JAPQFL010000015">
    <property type="protein sequence ID" value="MDD9328799.1"/>
    <property type="molecule type" value="Genomic_DNA"/>
</dbReference>
<evidence type="ECO:0000313" key="2">
    <source>
        <dbReference type="EMBL" id="WWY03134.1"/>
    </source>
</evidence>
<reference evidence="1" key="1">
    <citation type="submission" date="2022-10" db="EMBL/GenBank/DDBJ databases">
        <authorList>
            <person name="Boutroux M."/>
        </authorList>
    </citation>
    <scope>NUCLEOTIDE SEQUENCE</scope>
    <source>
        <strain evidence="1">51.81</strain>
    </source>
</reference>
<dbReference type="RefSeq" id="WP_274585843.1">
    <property type="nucleotide sequence ID" value="NZ_CP146598.1"/>
</dbReference>
<gene>
    <name evidence="1" type="ORF">ORY91_000073</name>
    <name evidence="2" type="ORF">V9W64_10710</name>
</gene>
<protein>
    <submittedName>
        <fullName evidence="1">Uncharacterized protein</fullName>
    </submittedName>
</protein>